<dbReference type="eggNOG" id="ENOG502RV79">
    <property type="taxonomic scope" value="Eukaryota"/>
</dbReference>
<keyword evidence="4" id="KW-1185">Reference proteome</keyword>
<keyword evidence="1" id="KW-1133">Transmembrane helix</keyword>
<proteinExistence type="predicted"/>
<dbReference type="RefSeq" id="XP_001415840.1">
    <property type="nucleotide sequence ID" value="XM_001415803.1"/>
</dbReference>
<name>A4RR57_OSTLU</name>
<keyword evidence="1" id="KW-0472">Membrane</keyword>
<dbReference type="AlphaFoldDB" id="A4RR57"/>
<feature type="domain" description="Exocyst complex component Sec3 coiled-coil" evidence="2">
    <location>
        <begin position="45"/>
        <end position="169"/>
    </location>
</feature>
<protein>
    <recommendedName>
        <fullName evidence="2">Exocyst complex component Sec3 coiled-coil domain-containing protein</fullName>
    </recommendedName>
</protein>
<dbReference type="GO" id="GO:0005886">
    <property type="term" value="C:plasma membrane"/>
    <property type="evidence" value="ECO:0007669"/>
    <property type="project" value="TreeGrafter"/>
</dbReference>
<dbReference type="EMBL" id="CP000581">
    <property type="protein sequence ID" value="ABO94132.1"/>
    <property type="molecule type" value="Genomic_DNA"/>
</dbReference>
<dbReference type="Gramene" id="ABO94132">
    <property type="protein sequence ID" value="ABO94132"/>
    <property type="gene ID" value="OSTLU_13759"/>
</dbReference>
<dbReference type="PANTHER" id="PTHR16092">
    <property type="entry name" value="SEC3/SYNTAXIN-RELATED"/>
    <property type="match status" value="1"/>
</dbReference>
<keyword evidence="1" id="KW-0812">Transmembrane</keyword>
<dbReference type="GO" id="GO:0006893">
    <property type="term" value="P:Golgi to plasma membrane transport"/>
    <property type="evidence" value="ECO:0007669"/>
    <property type="project" value="TreeGrafter"/>
</dbReference>
<accession>A4RR57</accession>
<reference evidence="3 4" key="1">
    <citation type="journal article" date="2007" name="Proc. Natl. Acad. Sci. U.S.A.">
        <title>The tiny eukaryote Ostreococcus provides genomic insights into the paradox of plankton speciation.</title>
        <authorList>
            <person name="Palenik B."/>
            <person name="Grimwood J."/>
            <person name="Aerts A."/>
            <person name="Rouze P."/>
            <person name="Salamov A."/>
            <person name="Putnam N."/>
            <person name="Dupont C."/>
            <person name="Jorgensen R."/>
            <person name="Derelle E."/>
            <person name="Rombauts S."/>
            <person name="Zhou K."/>
            <person name="Otillar R."/>
            <person name="Merchant S.S."/>
            <person name="Podell S."/>
            <person name="Gaasterland T."/>
            <person name="Napoli C."/>
            <person name="Gendler K."/>
            <person name="Manuell A."/>
            <person name="Tai V."/>
            <person name="Vallon O."/>
            <person name="Piganeau G."/>
            <person name="Jancek S."/>
            <person name="Heijde M."/>
            <person name="Jabbari K."/>
            <person name="Bowler C."/>
            <person name="Lohr M."/>
            <person name="Robbens S."/>
            <person name="Werner G."/>
            <person name="Dubchak I."/>
            <person name="Pazour G.J."/>
            <person name="Ren Q."/>
            <person name="Paulsen I."/>
            <person name="Delwiche C."/>
            <person name="Schmutz J."/>
            <person name="Rokhsar D."/>
            <person name="Van de Peer Y."/>
            <person name="Moreau H."/>
            <person name="Grigoriev I.V."/>
        </authorList>
    </citation>
    <scope>NUCLEOTIDE SEQUENCE [LARGE SCALE GENOMIC DNA]</scope>
    <source>
        <strain evidence="3 4">CCE9901</strain>
    </source>
</reference>
<dbReference type="Proteomes" id="UP000001568">
    <property type="component" value="Chromosome 1"/>
</dbReference>
<gene>
    <name evidence="3" type="ORF">OSTLU_13759</name>
</gene>
<dbReference type="PANTHER" id="PTHR16092:SF14">
    <property type="entry name" value="EXOCYST COMPLEX COMPONENT 1 ISOFORM X1"/>
    <property type="match status" value="1"/>
</dbReference>
<dbReference type="GO" id="GO:0000145">
    <property type="term" value="C:exocyst"/>
    <property type="evidence" value="ECO:0007669"/>
    <property type="project" value="InterPro"/>
</dbReference>
<dbReference type="Pfam" id="PF09763">
    <property type="entry name" value="Sec3_CC"/>
    <property type="match status" value="1"/>
</dbReference>
<evidence type="ECO:0000259" key="2">
    <source>
        <dbReference type="Pfam" id="PF09763"/>
    </source>
</evidence>
<sequence>MRLAGTTTEEVSSTSTRVLKEEEERVIGELFESTRHATTEGISSLDRILKLELEDADRALSDALESSGSVMASLSAYVSEVERSMEDVNAWSTVFETKLVNMRRNIEIIKGRDDKRDVSNENKRALAAAVRGLLGELELPVGVERAVREHSLDDERGILTIYDALRRLLDFKRKLRYAVRDVSTLHAETNSVSRRDGLPAGIATMRVTVEAREQVEVIAMHAFERVFERLRAIAEVCIVLLVGINLLIFLAGMGAMVDAKKSDERREHVGSNTKVRCMTEINIVTNLTSIAHKRSDLKKFERLFDALSELSPTTADAFARLYCQSCVEVMRCDIVMIMDAIDKQDTEADAINVSSSRFQ</sequence>
<organism evidence="3 4">
    <name type="scientific">Ostreococcus lucimarinus (strain CCE9901)</name>
    <dbReference type="NCBI Taxonomy" id="436017"/>
    <lineage>
        <taxon>Eukaryota</taxon>
        <taxon>Viridiplantae</taxon>
        <taxon>Chlorophyta</taxon>
        <taxon>Mamiellophyceae</taxon>
        <taxon>Mamiellales</taxon>
        <taxon>Bathycoccaceae</taxon>
        <taxon>Ostreococcus</taxon>
    </lineage>
</organism>
<evidence type="ECO:0000313" key="3">
    <source>
        <dbReference type="EMBL" id="ABO94132.1"/>
    </source>
</evidence>
<dbReference type="GO" id="GO:0006887">
    <property type="term" value="P:exocytosis"/>
    <property type="evidence" value="ECO:0007669"/>
    <property type="project" value="InterPro"/>
</dbReference>
<dbReference type="GO" id="GO:0005546">
    <property type="term" value="F:phosphatidylinositol-4,5-bisphosphate binding"/>
    <property type="evidence" value="ECO:0007669"/>
    <property type="project" value="TreeGrafter"/>
</dbReference>
<evidence type="ECO:0000256" key="1">
    <source>
        <dbReference type="SAM" id="Phobius"/>
    </source>
</evidence>
<dbReference type="HOGENOM" id="CLU_772507_0_0_1"/>
<dbReference type="GeneID" id="5000003"/>
<dbReference type="InterPro" id="IPR019160">
    <property type="entry name" value="Sec3_CC"/>
</dbReference>
<dbReference type="KEGG" id="olu:OSTLU_13759"/>
<evidence type="ECO:0000313" key="4">
    <source>
        <dbReference type="Proteomes" id="UP000001568"/>
    </source>
</evidence>
<feature type="transmembrane region" description="Helical" evidence="1">
    <location>
        <begin position="238"/>
        <end position="257"/>
    </location>
</feature>